<evidence type="ECO:0000313" key="2">
    <source>
        <dbReference type="EMBL" id="KAJ8991058.1"/>
    </source>
</evidence>
<comment type="caution">
    <text evidence="2">The sequence shown here is derived from an EMBL/GenBank/DDBJ whole genome shotgun (WGS) entry which is preliminary data.</text>
</comment>
<protein>
    <submittedName>
        <fullName evidence="2">Uncharacterized protein</fullName>
    </submittedName>
</protein>
<reference evidence="2" key="1">
    <citation type="submission" date="2023-01" db="EMBL/GenBank/DDBJ databases">
        <title>Exophiala dermititidis isolated from Cystic Fibrosis Patient.</title>
        <authorList>
            <person name="Kurbessoian T."/>
            <person name="Crocker A."/>
            <person name="Murante D."/>
            <person name="Hogan D.A."/>
            <person name="Stajich J.E."/>
        </authorList>
    </citation>
    <scope>NUCLEOTIDE SEQUENCE</scope>
    <source>
        <strain evidence="2">Ex8</strain>
    </source>
</reference>
<accession>A0AAN6ETP0</accession>
<name>A0AAN6ETP0_EXODE</name>
<gene>
    <name evidence="2" type="ORF">HRR80_005114</name>
</gene>
<evidence type="ECO:0000313" key="3">
    <source>
        <dbReference type="Proteomes" id="UP001161757"/>
    </source>
</evidence>
<feature type="compositionally biased region" description="Basic and acidic residues" evidence="1">
    <location>
        <begin position="20"/>
        <end position="31"/>
    </location>
</feature>
<organism evidence="2 3">
    <name type="scientific">Exophiala dermatitidis</name>
    <name type="common">Black yeast-like fungus</name>
    <name type="synonym">Wangiella dermatitidis</name>
    <dbReference type="NCBI Taxonomy" id="5970"/>
    <lineage>
        <taxon>Eukaryota</taxon>
        <taxon>Fungi</taxon>
        <taxon>Dikarya</taxon>
        <taxon>Ascomycota</taxon>
        <taxon>Pezizomycotina</taxon>
        <taxon>Eurotiomycetes</taxon>
        <taxon>Chaetothyriomycetidae</taxon>
        <taxon>Chaetothyriales</taxon>
        <taxon>Herpotrichiellaceae</taxon>
        <taxon>Exophiala</taxon>
    </lineage>
</organism>
<feature type="compositionally biased region" description="Polar residues" evidence="1">
    <location>
        <begin position="207"/>
        <end position="217"/>
    </location>
</feature>
<feature type="region of interest" description="Disordered" evidence="1">
    <location>
        <begin position="1"/>
        <end position="218"/>
    </location>
</feature>
<sequence>MSLLPSVRKSRNGQPEEQQQEQRERSAGERQRFRRRSTFPSADATSSSTPFATPPQHPVADVLDFPTMSNDLDGTTALSLSRSLLDSSQPSKESFTSALSKQPSVSGSSSSSATEDRNLSNQARPSFDNKDLAPPPLLHPGPSDGVTTPLPYFYHRQAQFIESRPDKSQSQFPSIQLKPITPIHRRRYSPRRQSTTSTTATAGATVPLSTANASTETPKLRLFGLSDNVPIPTPRTSISALARDKNQIPVSTGTKVAPPPPSPFYKELSGFFATRAARGKYILPSRVGGEKRAR</sequence>
<feature type="compositionally biased region" description="Low complexity" evidence="1">
    <location>
        <begin position="191"/>
        <end position="205"/>
    </location>
</feature>
<proteinExistence type="predicted"/>
<dbReference type="AlphaFoldDB" id="A0AAN6ETP0"/>
<feature type="compositionally biased region" description="Low complexity" evidence="1">
    <location>
        <begin position="100"/>
        <end position="112"/>
    </location>
</feature>
<feature type="compositionally biased region" description="Low complexity" evidence="1">
    <location>
        <begin position="78"/>
        <end position="91"/>
    </location>
</feature>
<dbReference type="EMBL" id="JAJGCB010000009">
    <property type="protein sequence ID" value="KAJ8991058.1"/>
    <property type="molecule type" value="Genomic_DNA"/>
</dbReference>
<feature type="compositionally biased region" description="Polar residues" evidence="1">
    <location>
        <begin position="38"/>
        <end position="51"/>
    </location>
</feature>
<dbReference type="Proteomes" id="UP001161757">
    <property type="component" value="Unassembled WGS sequence"/>
</dbReference>
<feature type="region of interest" description="Disordered" evidence="1">
    <location>
        <begin position="240"/>
        <end position="262"/>
    </location>
</feature>
<feature type="compositionally biased region" description="Polar residues" evidence="1">
    <location>
        <begin position="67"/>
        <end position="77"/>
    </location>
</feature>
<evidence type="ECO:0000256" key="1">
    <source>
        <dbReference type="SAM" id="MobiDB-lite"/>
    </source>
</evidence>